<comment type="similarity">
    <text evidence="2">Belongs to the ROK (NagC/XylR) family.</text>
</comment>
<name>A0A1Y4MI26_9FIRM</name>
<dbReference type="CDD" id="cd00090">
    <property type="entry name" value="HTH_ARSR"/>
    <property type="match status" value="1"/>
</dbReference>
<dbReference type="GO" id="GO:0016301">
    <property type="term" value="F:kinase activity"/>
    <property type="evidence" value="ECO:0007669"/>
    <property type="project" value="UniProtKB-KW"/>
</dbReference>
<evidence type="ECO:0000256" key="2">
    <source>
        <dbReference type="ARBA" id="ARBA00006479"/>
    </source>
</evidence>
<evidence type="ECO:0000313" key="5">
    <source>
        <dbReference type="Proteomes" id="UP000196386"/>
    </source>
</evidence>
<keyword evidence="4" id="KW-0418">Kinase</keyword>
<dbReference type="Pfam" id="PF00480">
    <property type="entry name" value="ROK"/>
    <property type="match status" value="1"/>
</dbReference>
<evidence type="ECO:0000256" key="3">
    <source>
        <dbReference type="ARBA" id="ARBA00022629"/>
    </source>
</evidence>
<evidence type="ECO:0000313" key="4">
    <source>
        <dbReference type="EMBL" id="OUP68407.1"/>
    </source>
</evidence>
<keyword evidence="3" id="KW-0859">Xylose metabolism</keyword>
<dbReference type="SUPFAM" id="SSF53067">
    <property type="entry name" value="Actin-like ATPase domain"/>
    <property type="match status" value="1"/>
</dbReference>
<dbReference type="PANTHER" id="PTHR18964">
    <property type="entry name" value="ROK (REPRESSOR, ORF, KINASE) FAMILY"/>
    <property type="match status" value="1"/>
</dbReference>
<dbReference type="Pfam" id="PF13412">
    <property type="entry name" value="HTH_24"/>
    <property type="match status" value="1"/>
</dbReference>
<dbReference type="InterPro" id="IPR011991">
    <property type="entry name" value="ArsR-like_HTH"/>
</dbReference>
<reference evidence="5" key="1">
    <citation type="submission" date="2017-04" db="EMBL/GenBank/DDBJ databases">
        <title>Function of individual gut microbiota members based on whole genome sequencing of pure cultures obtained from chicken caecum.</title>
        <authorList>
            <person name="Medvecky M."/>
            <person name="Cejkova D."/>
            <person name="Polansky O."/>
            <person name="Karasova D."/>
            <person name="Kubasova T."/>
            <person name="Cizek A."/>
            <person name="Rychlik I."/>
        </authorList>
    </citation>
    <scope>NUCLEOTIDE SEQUENCE [LARGE SCALE GENOMIC DNA]</scope>
    <source>
        <strain evidence="5">An175</strain>
    </source>
</reference>
<dbReference type="InterPro" id="IPR000600">
    <property type="entry name" value="ROK"/>
</dbReference>
<protein>
    <submittedName>
        <fullName evidence="4">Sugar kinase</fullName>
    </submittedName>
</protein>
<dbReference type="Gene3D" id="3.30.420.40">
    <property type="match status" value="2"/>
</dbReference>
<comment type="caution">
    <text evidence="4">The sequence shown here is derived from an EMBL/GenBank/DDBJ whole genome shotgun (WGS) entry which is preliminary data.</text>
</comment>
<dbReference type="InterPro" id="IPR043129">
    <property type="entry name" value="ATPase_NBD"/>
</dbReference>
<dbReference type="EMBL" id="NFKP01000018">
    <property type="protein sequence ID" value="OUP68407.1"/>
    <property type="molecule type" value="Genomic_DNA"/>
</dbReference>
<dbReference type="InterPro" id="IPR036390">
    <property type="entry name" value="WH_DNA-bd_sf"/>
</dbReference>
<dbReference type="Gene3D" id="1.10.10.10">
    <property type="entry name" value="Winged helix-like DNA-binding domain superfamily/Winged helix DNA-binding domain"/>
    <property type="match status" value="1"/>
</dbReference>
<comment type="function">
    <text evidence="1">Transcriptional repressor of xylose-utilizing enzymes.</text>
</comment>
<dbReference type="InterPro" id="IPR036388">
    <property type="entry name" value="WH-like_DNA-bd_sf"/>
</dbReference>
<keyword evidence="4" id="KW-0808">Transferase</keyword>
<organism evidence="4 5">
    <name type="scientific">Anaerotruncus colihominis</name>
    <dbReference type="NCBI Taxonomy" id="169435"/>
    <lineage>
        <taxon>Bacteria</taxon>
        <taxon>Bacillati</taxon>
        <taxon>Bacillota</taxon>
        <taxon>Clostridia</taxon>
        <taxon>Eubacteriales</taxon>
        <taxon>Oscillospiraceae</taxon>
        <taxon>Anaerotruncus</taxon>
    </lineage>
</organism>
<keyword evidence="3" id="KW-0119">Carbohydrate metabolism</keyword>
<dbReference type="GO" id="GO:0042732">
    <property type="term" value="P:D-xylose metabolic process"/>
    <property type="evidence" value="ECO:0007669"/>
    <property type="project" value="UniProtKB-KW"/>
</dbReference>
<dbReference type="SUPFAM" id="SSF46785">
    <property type="entry name" value="Winged helix' DNA-binding domain"/>
    <property type="match status" value="1"/>
</dbReference>
<sequence>MERRGNLLYSEQAKTQSFGNIYRIIYQEKKTSRQNIARISGISLPTISQHLNLLTDAGLIRTVGSFESTGGRKPNIISYVPDAKFALGIDITRNHLSIVLIDLALNIIASQRLRLPFCDSDEYFQTLSAQAHALLERHLADRAKLLGVGISMPVHVREDQKTISYATVINVSSNIYERLKAFIPAPYLIFNDANSAGLAENWDSDSEQPMIYLSLSSSVGGANMTGKEIYMGVNSRSAEFGHLCIVPNGRGCYCGQHGCLDAYCSTKQLSDFTDGNLEEFFDCLKAGNNPGFKRVFDEYLDYLAIAVNNLRMCYDCDIVLGGNVGAYMADYIDLFRQKTIRLNPFETDGSFIRVCRYRTEASAVGAAAYYVNEFIQNL</sequence>
<accession>A0A1Y4MI26</accession>
<dbReference type="AlphaFoldDB" id="A0A1Y4MI26"/>
<evidence type="ECO:0000256" key="1">
    <source>
        <dbReference type="ARBA" id="ARBA00002486"/>
    </source>
</evidence>
<proteinExistence type="inferred from homology"/>
<dbReference type="PANTHER" id="PTHR18964:SF149">
    <property type="entry name" value="BIFUNCTIONAL UDP-N-ACETYLGLUCOSAMINE 2-EPIMERASE_N-ACETYLMANNOSAMINE KINASE"/>
    <property type="match status" value="1"/>
</dbReference>
<gene>
    <name evidence="4" type="ORF">B5F11_13485</name>
</gene>
<dbReference type="Proteomes" id="UP000196386">
    <property type="component" value="Unassembled WGS sequence"/>
</dbReference>